<name>A0A8J3A897_9PROT</name>
<sequence>MRREPGISGGTALGFLIGFVLFGTLLLTTSFAESDELSRSEADWFYRSIWQTIFGDSHPVGSDNYNQALAFVGREDLAGDDIRPGNTAFCASGLPDGIVWDTIRDVAAGSRVVIINEAHDRPDHRAFVAELAHVLGDEGFSYYAAEAFENPGTDENAFTIIETPDMASGWYVREPVFGRLVGGLQAIGYTLAGYDSVAASGARKDTDPLAEITRREEDQANSLVTLIESMPQDEKLLIHVGYGHGAEEPIETGADPILMMGARLKAKTGIDPVTIDQTMCEGAGEDVLLKGLQPVGYDMTIARARLDFIYHRPTWRLAAGDRLVAIPQSIFPDTGPVIVEARMENAPNDTVPTDRVLVREGEDTRLLLPPGRYAVRGYNLEDGFSSSETIGVE</sequence>
<dbReference type="EMBL" id="VCJR02000002">
    <property type="protein sequence ID" value="NHK28761.1"/>
    <property type="molecule type" value="Genomic_DNA"/>
</dbReference>
<reference evidence="1" key="3">
    <citation type="submission" date="2020-09" db="EMBL/GenBank/DDBJ databases">
        <authorList>
            <person name="Sun Q."/>
            <person name="Zhou Y."/>
        </authorList>
    </citation>
    <scope>NUCLEOTIDE SEQUENCE</scope>
    <source>
        <strain evidence="1">CGMCC 1.14984</strain>
    </source>
</reference>
<protein>
    <submittedName>
        <fullName evidence="1">Uncharacterized protein</fullName>
    </submittedName>
</protein>
<reference evidence="1" key="1">
    <citation type="journal article" date="2014" name="Int. J. Syst. Evol. Microbiol.">
        <title>Complete genome sequence of Corynebacterium casei LMG S-19264T (=DSM 44701T), isolated from a smear-ripened cheese.</title>
        <authorList>
            <consortium name="US DOE Joint Genome Institute (JGI-PGF)"/>
            <person name="Walter F."/>
            <person name="Albersmeier A."/>
            <person name="Kalinowski J."/>
            <person name="Ruckert C."/>
        </authorList>
    </citation>
    <scope>NUCLEOTIDE SEQUENCE</scope>
    <source>
        <strain evidence="1">CGMCC 1.14984</strain>
    </source>
</reference>
<reference evidence="2 4" key="2">
    <citation type="submission" date="2020-02" db="EMBL/GenBank/DDBJ databases">
        <title>Genome sequence of Parvularcula flava strain NH6-79.</title>
        <authorList>
            <person name="Abdul Karim M.H."/>
            <person name="Lam M.Q."/>
            <person name="Chen S.J."/>
            <person name="Yahya A."/>
            <person name="Shahir S."/>
            <person name="Shamsir M.S."/>
            <person name="Chong C.S."/>
        </authorList>
    </citation>
    <scope>NUCLEOTIDE SEQUENCE [LARGE SCALE GENOMIC DNA]</scope>
    <source>
        <strain evidence="2 4">NH6-79</strain>
    </source>
</reference>
<dbReference type="RefSeq" id="WP_155141032.1">
    <property type="nucleotide sequence ID" value="NZ_BMGZ01000002.1"/>
</dbReference>
<keyword evidence="4" id="KW-1185">Reference proteome</keyword>
<accession>A0A8J3A897</accession>
<comment type="caution">
    <text evidence="1">The sequence shown here is derived from an EMBL/GenBank/DDBJ whole genome shotgun (WGS) entry which is preliminary data.</text>
</comment>
<evidence type="ECO:0000313" key="4">
    <source>
        <dbReference type="Proteomes" id="UP000818603"/>
    </source>
</evidence>
<gene>
    <name evidence="2" type="ORF">FF098_012645</name>
    <name evidence="1" type="ORF">GCM10011355_25400</name>
</gene>
<dbReference type="AlphaFoldDB" id="A0A8J3A897"/>
<evidence type="ECO:0000313" key="3">
    <source>
        <dbReference type="Proteomes" id="UP000621856"/>
    </source>
</evidence>
<evidence type="ECO:0000313" key="2">
    <source>
        <dbReference type="EMBL" id="NHK28761.1"/>
    </source>
</evidence>
<dbReference type="Proteomes" id="UP000621856">
    <property type="component" value="Unassembled WGS sequence"/>
</dbReference>
<proteinExistence type="predicted"/>
<dbReference type="EMBL" id="BMGZ01000002">
    <property type="protein sequence ID" value="GGH99440.1"/>
    <property type="molecule type" value="Genomic_DNA"/>
</dbReference>
<dbReference type="Proteomes" id="UP000818603">
    <property type="component" value="Unassembled WGS sequence"/>
</dbReference>
<evidence type="ECO:0000313" key="1">
    <source>
        <dbReference type="EMBL" id="GGH99440.1"/>
    </source>
</evidence>
<organism evidence="1 3">
    <name type="scientific">Aquisalinus luteolus</name>
    <dbReference type="NCBI Taxonomy" id="1566827"/>
    <lineage>
        <taxon>Bacteria</taxon>
        <taxon>Pseudomonadati</taxon>
        <taxon>Pseudomonadota</taxon>
        <taxon>Alphaproteobacteria</taxon>
        <taxon>Parvularculales</taxon>
        <taxon>Parvularculaceae</taxon>
        <taxon>Aquisalinus</taxon>
    </lineage>
</organism>